<keyword evidence="4" id="KW-0449">Lipoprotein</keyword>
<dbReference type="Pfam" id="PF14346">
    <property type="entry name" value="DUF4398"/>
    <property type="match status" value="1"/>
</dbReference>
<evidence type="ECO:0000259" key="3">
    <source>
        <dbReference type="Pfam" id="PF14346"/>
    </source>
</evidence>
<reference evidence="6" key="1">
    <citation type="submission" date="2014-03" db="EMBL/GenBank/DDBJ databases">
        <title>Complete genome of Pseudomonas balearica DSM 6083T, a sewage water isolate from an enrichment with 2-methylnaphthalene.</title>
        <authorList>
            <person name="Salva-Serra F."/>
            <person name="Jaen-Luchoro D."/>
            <person name="Busquets A."/>
            <person name="Pena A."/>
            <person name="Gomila M."/>
            <person name="Bosch R."/>
            <person name="Nogales B."/>
            <person name="Garcia-Valdes E."/>
            <person name="Lalucat J."/>
            <person name="Bennasar A."/>
        </authorList>
    </citation>
    <scope>NUCLEOTIDE SEQUENCE [LARGE SCALE GENOMIC DNA]</scope>
    <source>
        <strain evidence="6">DSM 6083</strain>
    </source>
</reference>
<dbReference type="Gene3D" id="1.20.1270.390">
    <property type="match status" value="1"/>
</dbReference>
<accession>A0A8D3Y2S1</accession>
<feature type="chain" id="PRO_5034774676" evidence="2">
    <location>
        <begin position="21"/>
        <end position="118"/>
    </location>
</feature>
<feature type="domain" description="DUF4398" evidence="3">
    <location>
        <begin position="27"/>
        <end position="103"/>
    </location>
</feature>
<feature type="coiled-coil region" evidence="1">
    <location>
        <begin position="70"/>
        <end position="113"/>
    </location>
</feature>
<dbReference type="GeneID" id="77260740"/>
<dbReference type="EMBL" id="CP007511">
    <property type="protein sequence ID" value="AJE15826.1"/>
    <property type="molecule type" value="Genomic_DNA"/>
</dbReference>
<dbReference type="InterPro" id="IPR025511">
    <property type="entry name" value="DUF4398"/>
</dbReference>
<evidence type="ECO:0000313" key="6">
    <source>
        <dbReference type="Proteomes" id="UP000031271"/>
    </source>
</evidence>
<gene>
    <name evidence="4" type="ORF">CL52_12585</name>
    <name evidence="5" type="ORF">SAMN05660875_105431</name>
</gene>
<dbReference type="AlphaFoldDB" id="A0A8D3Y2S1"/>
<evidence type="ECO:0000256" key="2">
    <source>
        <dbReference type="SAM" id="SignalP"/>
    </source>
</evidence>
<dbReference type="PROSITE" id="PS51257">
    <property type="entry name" value="PROKAR_LIPOPROTEIN"/>
    <property type="match status" value="1"/>
</dbReference>
<dbReference type="EMBL" id="FNHO01000005">
    <property type="protein sequence ID" value="SDM53604.1"/>
    <property type="molecule type" value="Genomic_DNA"/>
</dbReference>
<proteinExistence type="predicted"/>
<evidence type="ECO:0000313" key="4">
    <source>
        <dbReference type="EMBL" id="AJE15826.1"/>
    </source>
</evidence>
<feature type="signal peptide" evidence="2">
    <location>
        <begin position="1"/>
        <end position="20"/>
    </location>
</feature>
<evidence type="ECO:0000256" key="1">
    <source>
        <dbReference type="SAM" id="Coils"/>
    </source>
</evidence>
<evidence type="ECO:0000313" key="5">
    <source>
        <dbReference type="EMBL" id="SDM53604.1"/>
    </source>
</evidence>
<organism evidence="4 6">
    <name type="scientific">Stutzerimonas balearica DSM 6083</name>
    <dbReference type="NCBI Taxonomy" id="1123016"/>
    <lineage>
        <taxon>Bacteria</taxon>
        <taxon>Pseudomonadati</taxon>
        <taxon>Pseudomonadota</taxon>
        <taxon>Gammaproteobacteria</taxon>
        <taxon>Pseudomonadales</taxon>
        <taxon>Pseudomonadaceae</taxon>
        <taxon>Stutzerimonas</taxon>
    </lineage>
</organism>
<keyword evidence="2" id="KW-0732">Signal</keyword>
<sequence length="118" mass="12858">MNKFFSPTLLLLAGLLSACASDPAPNEQLRLTSEAVQQAQAVGATDEVAELALAQAKLREAHQAMKEGDHRQARLLAEQAELDARLAEARVLNQKSTAQLAELKRSIERVREQLGSLQ</sequence>
<evidence type="ECO:0000313" key="7">
    <source>
        <dbReference type="Proteomes" id="UP000182276"/>
    </source>
</evidence>
<reference evidence="4 6" key="3">
    <citation type="journal article" name="Genome Announc.">
        <title>Complete Genome Sequence of Pseudomonas balearica DSM 6083T.</title>
        <authorList>
            <person name="Bennasar-Figueras A."/>
            <person name="Salva-Serra F."/>
            <person name="Jaen-Luchoro D."/>
            <person name="Segui C."/>
            <person name="Aliaga F."/>
            <person name="Busquets A."/>
            <person name="Gomila M."/>
            <person name="Moore E.R."/>
            <person name="Lalucat J."/>
        </authorList>
    </citation>
    <scope>NUCLEOTIDE SEQUENCE [LARGE SCALE GENOMIC DNA]</scope>
    <source>
        <strain evidence="6">DSM 6083</strain>
        <strain evidence="4">DSM6083</strain>
    </source>
</reference>
<dbReference type="KEGG" id="pbm:CL52_12585"/>
<reference evidence="5 7" key="2">
    <citation type="submission" date="2016-10" db="EMBL/GenBank/DDBJ databases">
        <authorList>
            <person name="Varghese N."/>
            <person name="Submissions S."/>
        </authorList>
    </citation>
    <scope>NUCLEOTIDE SEQUENCE [LARGE SCALE GENOMIC DNA]</scope>
    <source>
        <strain evidence="5 7">DSM 6083</strain>
    </source>
</reference>
<name>A0A8D3Y2S1_9GAMM</name>
<dbReference type="Proteomes" id="UP000031271">
    <property type="component" value="Chromosome"/>
</dbReference>
<dbReference type="RefSeq" id="WP_041106606.1">
    <property type="nucleotide sequence ID" value="NZ_CP007511.1"/>
</dbReference>
<keyword evidence="1" id="KW-0175">Coiled coil</keyword>
<keyword evidence="7" id="KW-1185">Reference proteome</keyword>
<protein>
    <submittedName>
        <fullName evidence="4">Lipoprotein</fullName>
    </submittedName>
</protein>
<dbReference type="Proteomes" id="UP000182276">
    <property type="component" value="Unassembled WGS sequence"/>
</dbReference>